<evidence type="ECO:0008006" key="3">
    <source>
        <dbReference type="Google" id="ProtNLM"/>
    </source>
</evidence>
<dbReference type="EMBL" id="CP046729">
    <property type="protein sequence ID" value="QUP53551.1"/>
    <property type="molecule type" value="Genomic_DNA"/>
</dbReference>
<protein>
    <recommendedName>
        <fullName evidence="3">TubC N-terminal docking domain-containing protein</fullName>
    </recommendedName>
</protein>
<reference evidence="1 2" key="1">
    <citation type="journal article" date="2021" name="Phytopathology">
        <title>Complete genome sequence of Ralstonia syzygii subsp. indonesiensis strain LLRS-1, isolated from wilted tobacco in China.</title>
        <authorList>
            <person name="Lu C.H."/>
            <person name="Li J.Y."/>
            <person name="Mi M.G."/>
            <person name="Lin Z.L."/>
            <person name="Jiang N."/>
            <person name="Gai X."/>
            <person name="Ma J.H."/>
            <person name="Lei L.P."/>
            <person name="Xia Z.Y."/>
        </authorList>
    </citation>
    <scope>NUCLEOTIDE SEQUENCE [LARGE SCALE GENOMIC DNA]</scope>
    <source>
        <strain evidence="1 2">LLRS-1</strain>
    </source>
</reference>
<gene>
    <name evidence="1" type="ORF">GO998_07120</name>
</gene>
<dbReference type="RefSeq" id="WP_211904831.1">
    <property type="nucleotide sequence ID" value="NZ_CP046729.1"/>
</dbReference>
<name>A0ABX7ZDX7_9RALS</name>
<accession>A0ABX7ZDX7</accession>
<keyword evidence="2" id="KW-1185">Reference proteome</keyword>
<proteinExistence type="predicted"/>
<sequence length="141" mass="16017">MSPFELWCECRRLSVRLTVSGDRLRYQGPEDAVKAMLPVLAENKTAMVACVADLLRYPVADGPYMPYMVPLSPERVAGLLEDLRATIGEVADIERWMDDHRAHLLGLVVRQPVAGLADDLTYFRERLMAARDERRKSWTSP</sequence>
<dbReference type="Proteomes" id="UP000677898">
    <property type="component" value="Chromosome"/>
</dbReference>
<evidence type="ECO:0000313" key="2">
    <source>
        <dbReference type="Proteomes" id="UP000677898"/>
    </source>
</evidence>
<organism evidence="1 2">
    <name type="scientific">Ralstonia syzygii</name>
    <dbReference type="NCBI Taxonomy" id="28097"/>
    <lineage>
        <taxon>Bacteria</taxon>
        <taxon>Pseudomonadati</taxon>
        <taxon>Pseudomonadota</taxon>
        <taxon>Betaproteobacteria</taxon>
        <taxon>Burkholderiales</taxon>
        <taxon>Burkholderiaceae</taxon>
        <taxon>Ralstonia</taxon>
        <taxon>Ralstonia solanacearum species complex</taxon>
    </lineage>
</organism>
<evidence type="ECO:0000313" key="1">
    <source>
        <dbReference type="EMBL" id="QUP53551.1"/>
    </source>
</evidence>